<organism evidence="1 2">
    <name type="scientific">Paramarasmius palmivorus</name>
    <dbReference type="NCBI Taxonomy" id="297713"/>
    <lineage>
        <taxon>Eukaryota</taxon>
        <taxon>Fungi</taxon>
        <taxon>Dikarya</taxon>
        <taxon>Basidiomycota</taxon>
        <taxon>Agaricomycotina</taxon>
        <taxon>Agaricomycetes</taxon>
        <taxon>Agaricomycetidae</taxon>
        <taxon>Agaricales</taxon>
        <taxon>Marasmiineae</taxon>
        <taxon>Marasmiaceae</taxon>
        <taxon>Paramarasmius</taxon>
    </lineage>
</organism>
<gene>
    <name evidence="1" type="ORF">VNI00_014739</name>
</gene>
<keyword evidence="2" id="KW-1185">Reference proteome</keyword>
<proteinExistence type="predicted"/>
<accession>A0AAW0BS53</accession>
<dbReference type="EMBL" id="JAYKXP010000085">
    <property type="protein sequence ID" value="KAK7029029.1"/>
    <property type="molecule type" value="Genomic_DNA"/>
</dbReference>
<sequence length="158" mass="18034">MSLSLESSIMDYSQVGALRAPDLKALETRLGPLMLAEDNPPPRCQIVNGRIRIPLYGLGWKFTWEEKLELAPEVEAKSSTKFANALGAIWLESELSSKYHWKDQPDLMNTGTVHGPIFIVQTNLKPPSPESKHFIQEVMDLYQIENRPNWYIFADLVY</sequence>
<name>A0AAW0BS53_9AGAR</name>
<dbReference type="Proteomes" id="UP001383192">
    <property type="component" value="Unassembled WGS sequence"/>
</dbReference>
<comment type="caution">
    <text evidence="1">The sequence shown here is derived from an EMBL/GenBank/DDBJ whole genome shotgun (WGS) entry which is preliminary data.</text>
</comment>
<reference evidence="1 2" key="1">
    <citation type="submission" date="2024-01" db="EMBL/GenBank/DDBJ databases">
        <title>A draft genome for a cacao thread blight-causing isolate of Paramarasmius palmivorus.</title>
        <authorList>
            <person name="Baruah I.K."/>
            <person name="Bukari Y."/>
            <person name="Amoako-Attah I."/>
            <person name="Meinhardt L.W."/>
            <person name="Bailey B.A."/>
            <person name="Cohen S.P."/>
        </authorList>
    </citation>
    <scope>NUCLEOTIDE SEQUENCE [LARGE SCALE GENOMIC DNA]</scope>
    <source>
        <strain evidence="1 2">GH-12</strain>
    </source>
</reference>
<dbReference type="AlphaFoldDB" id="A0AAW0BS53"/>
<evidence type="ECO:0000313" key="2">
    <source>
        <dbReference type="Proteomes" id="UP001383192"/>
    </source>
</evidence>
<protein>
    <submittedName>
        <fullName evidence="1">Uncharacterized protein</fullName>
    </submittedName>
</protein>
<evidence type="ECO:0000313" key="1">
    <source>
        <dbReference type="EMBL" id="KAK7029029.1"/>
    </source>
</evidence>